<protein>
    <submittedName>
        <fullName evidence="5">Glycosyltransferase family 4 protein</fullName>
    </submittedName>
</protein>
<evidence type="ECO:0000259" key="4">
    <source>
        <dbReference type="Pfam" id="PF13439"/>
    </source>
</evidence>
<dbReference type="Pfam" id="PF13439">
    <property type="entry name" value="Glyco_transf_4"/>
    <property type="match status" value="1"/>
</dbReference>
<dbReference type="PANTHER" id="PTHR12526:SF510">
    <property type="entry name" value="D-INOSITOL 3-PHOSPHATE GLYCOSYLTRANSFERASE"/>
    <property type="match status" value="1"/>
</dbReference>
<dbReference type="OrthoDB" id="5142720at2"/>
<dbReference type="PANTHER" id="PTHR12526">
    <property type="entry name" value="GLYCOSYLTRANSFERASE"/>
    <property type="match status" value="1"/>
</dbReference>
<keyword evidence="1" id="KW-0328">Glycosyltransferase</keyword>
<dbReference type="Gene3D" id="3.40.50.2000">
    <property type="entry name" value="Glycogen Phosphorylase B"/>
    <property type="match status" value="2"/>
</dbReference>
<comment type="caution">
    <text evidence="5">The sequence shown here is derived from an EMBL/GenBank/DDBJ whole genome shotgun (WGS) entry which is preliminary data.</text>
</comment>
<dbReference type="CDD" id="cd03801">
    <property type="entry name" value="GT4_PimA-like"/>
    <property type="match status" value="1"/>
</dbReference>
<dbReference type="Proteomes" id="UP000490386">
    <property type="component" value="Unassembled WGS sequence"/>
</dbReference>
<organism evidence="5 6">
    <name type="scientific">Pseudoclavibacter terrae</name>
    <dbReference type="NCBI Taxonomy" id="1530195"/>
    <lineage>
        <taxon>Bacteria</taxon>
        <taxon>Bacillati</taxon>
        <taxon>Actinomycetota</taxon>
        <taxon>Actinomycetes</taxon>
        <taxon>Micrococcales</taxon>
        <taxon>Microbacteriaceae</taxon>
        <taxon>Pseudoclavibacter</taxon>
    </lineage>
</organism>
<evidence type="ECO:0000256" key="3">
    <source>
        <dbReference type="SAM" id="MobiDB-lite"/>
    </source>
</evidence>
<feature type="domain" description="Glycosyltransferase subfamily 4-like N-terminal" evidence="4">
    <location>
        <begin position="122"/>
        <end position="236"/>
    </location>
</feature>
<dbReference type="AlphaFoldDB" id="A0A7J5B4V2"/>
<evidence type="ECO:0000313" key="5">
    <source>
        <dbReference type="EMBL" id="KAB1639186.1"/>
    </source>
</evidence>
<reference evidence="5 6" key="1">
    <citation type="submission" date="2019-09" db="EMBL/GenBank/DDBJ databases">
        <title>Phylogeny of genus Pseudoclavibacter and closely related genus.</title>
        <authorList>
            <person name="Li Y."/>
        </authorList>
    </citation>
    <scope>NUCLEOTIDE SEQUENCE [LARGE SCALE GENOMIC DNA]</scope>
    <source>
        <strain evidence="5 6">THG-MD12</strain>
    </source>
</reference>
<sequence>MGTLSSCRQTSNMTKTAAGQPQGPERVHVCSLTPVLPTPASAHAGGVYVWRLHEALTSFATVHYLVPDLQSNKPTMATTDARTYTGLLTQGGLVRRILTIVFNSAKRLDAQAPFLTVLPSLLSIRSLRAIRNADVLDIQWSDWAHWSVLRVVNPRVKLIVTLHDITSQSAGRRLEQARRPLQRAKWTLSRSLARLLQVFVLKVADQVVVLSDKDRDLLAGGRSNEKIVVVSPPLETSSSGGIFYSPNKSVLFLAYFLRQENAEALEWFIDLVWPEVFRAVPDAQLRIVGTGLSPALSARLSGIPGVRVEGFIECVDDAYRDTQLAVVPLRSGAGVKFKSIDPLLRGLPVVATSVGAEGIGGPEIFTAIEDDPIRFANAVQRILLDPKDSVGKANRTRVWAEKKYGMRAFALKVETLYSRRTRGSK</sequence>
<feature type="compositionally biased region" description="Polar residues" evidence="3">
    <location>
        <begin position="1"/>
        <end position="19"/>
    </location>
</feature>
<accession>A0A7J5B4V2</accession>
<evidence type="ECO:0000256" key="2">
    <source>
        <dbReference type="ARBA" id="ARBA00022679"/>
    </source>
</evidence>
<gene>
    <name evidence="5" type="ORF">F8O03_02265</name>
</gene>
<evidence type="ECO:0000313" key="6">
    <source>
        <dbReference type="Proteomes" id="UP000490386"/>
    </source>
</evidence>
<keyword evidence="6" id="KW-1185">Reference proteome</keyword>
<dbReference type="EMBL" id="WBJX01000001">
    <property type="protein sequence ID" value="KAB1639186.1"/>
    <property type="molecule type" value="Genomic_DNA"/>
</dbReference>
<dbReference type="SUPFAM" id="SSF53756">
    <property type="entry name" value="UDP-Glycosyltransferase/glycogen phosphorylase"/>
    <property type="match status" value="1"/>
</dbReference>
<dbReference type="Pfam" id="PF13692">
    <property type="entry name" value="Glyco_trans_1_4"/>
    <property type="match status" value="1"/>
</dbReference>
<dbReference type="InterPro" id="IPR028098">
    <property type="entry name" value="Glyco_trans_4-like_N"/>
</dbReference>
<evidence type="ECO:0000256" key="1">
    <source>
        <dbReference type="ARBA" id="ARBA00022676"/>
    </source>
</evidence>
<feature type="region of interest" description="Disordered" evidence="3">
    <location>
        <begin position="1"/>
        <end position="25"/>
    </location>
</feature>
<proteinExistence type="predicted"/>
<dbReference type="GO" id="GO:0016757">
    <property type="term" value="F:glycosyltransferase activity"/>
    <property type="evidence" value="ECO:0007669"/>
    <property type="project" value="UniProtKB-KW"/>
</dbReference>
<name>A0A7J5B4V2_9MICO</name>
<keyword evidence="2 5" id="KW-0808">Transferase</keyword>